<gene>
    <name evidence="2" type="ORF">IM811_015672</name>
</gene>
<dbReference type="InterPro" id="IPR010730">
    <property type="entry name" value="HET"/>
</dbReference>
<comment type="caution">
    <text evidence="2">The sequence shown here is derived from an EMBL/GenBank/DDBJ whole genome shotgun (WGS) entry which is preliminary data.</text>
</comment>
<evidence type="ECO:0000259" key="1">
    <source>
        <dbReference type="Pfam" id="PF06985"/>
    </source>
</evidence>
<dbReference type="PANTHER" id="PTHR24148">
    <property type="entry name" value="ANKYRIN REPEAT DOMAIN-CONTAINING PROTEIN 39 HOMOLOG-RELATED"/>
    <property type="match status" value="1"/>
</dbReference>
<protein>
    <recommendedName>
        <fullName evidence="1">Heterokaryon incompatibility domain-containing protein</fullName>
    </recommendedName>
</protein>
<name>A0A8H7MZU0_BIOOC</name>
<evidence type="ECO:0000313" key="3">
    <source>
        <dbReference type="Proteomes" id="UP000616885"/>
    </source>
</evidence>
<dbReference type="PANTHER" id="PTHR24148:SF64">
    <property type="entry name" value="HETEROKARYON INCOMPATIBILITY DOMAIN-CONTAINING PROTEIN"/>
    <property type="match status" value="1"/>
</dbReference>
<organism evidence="2 3">
    <name type="scientific">Bionectria ochroleuca</name>
    <name type="common">Gliocladium roseum</name>
    <dbReference type="NCBI Taxonomy" id="29856"/>
    <lineage>
        <taxon>Eukaryota</taxon>
        <taxon>Fungi</taxon>
        <taxon>Dikarya</taxon>
        <taxon>Ascomycota</taxon>
        <taxon>Pezizomycotina</taxon>
        <taxon>Sordariomycetes</taxon>
        <taxon>Hypocreomycetidae</taxon>
        <taxon>Hypocreales</taxon>
        <taxon>Bionectriaceae</taxon>
        <taxon>Clonostachys</taxon>
    </lineage>
</organism>
<dbReference type="Pfam" id="PF06985">
    <property type="entry name" value="HET"/>
    <property type="match status" value="1"/>
</dbReference>
<accession>A0A8H7MZU0</accession>
<reference evidence="2" key="1">
    <citation type="submission" date="2020-10" db="EMBL/GenBank/DDBJ databases">
        <title>High-Quality Genome Resource of Clonostachys rosea strain S41 by Oxford Nanopore Long-Read Sequencing.</title>
        <authorList>
            <person name="Wang H."/>
        </authorList>
    </citation>
    <scope>NUCLEOTIDE SEQUENCE</scope>
    <source>
        <strain evidence="2">S41</strain>
    </source>
</reference>
<sequence>MFTYDPLQDKSREIRLVRLDPSTFAADSPDDTAAPETISLEMRQVSMNDEIEYAALSYTWGNPQDTEEILVKGAPFSVTRNLAAALKQFHQQKLQSWLWIDAICIDMSNAVERHLQVGSMKAIYSQASLVHIWLGPGCMETDLAMDLIARLGPAAVACDVASPFDHHTVPPEVWSYIKKRAEARNLNGGIEDTPGPALGMFLYDFFEEEGLSGNREPGSGRGPLKSGIGNILRRDYWHRIWAFQEVILSREALVHVGTRTVSLGMFDAIFTALWSYWIHDLRRLQPRWNNILAGLVGTLYTIKGLDTRRWMRFPSGPTKAKLANILWERRGAPNRPFYSATDPRDILYGLLGIIPAEQAKRVRVDYEKPIAEVFAEITRLLLDESSSLERPDPHAFYLDSCLPGEIDGPLPTWVPDWREVGKYGVRTWEINYCRDFKAAGNIPQPASTPNIGVGSLGILCKTGCRVDVITDVMEPPEWIQFDRYSASQIRDADTWVQQIARFVGLGPESGPGEDYIWRTANSRSTHRVKPDEDIRELVRKFMRQESIDARSLTKKQVQFIYEDFGRRSFDWAPPAGPSDDELERIAREWRRNAGTCSRNRTFFKTAKEMFGLGHLGVEVGDIVTLIWGVRSPIVLRQRADGGFYFRGDAYVDWIMHGEFLATCNPAHEEFSIH</sequence>
<dbReference type="Proteomes" id="UP000616885">
    <property type="component" value="Unassembled WGS sequence"/>
</dbReference>
<dbReference type="EMBL" id="JADCTT010000007">
    <property type="protein sequence ID" value="KAF9749645.1"/>
    <property type="molecule type" value="Genomic_DNA"/>
</dbReference>
<dbReference type="AlphaFoldDB" id="A0A8H7MZU0"/>
<dbReference type="InterPro" id="IPR052895">
    <property type="entry name" value="HetReg/Transcr_Mod"/>
</dbReference>
<evidence type="ECO:0000313" key="2">
    <source>
        <dbReference type="EMBL" id="KAF9749645.1"/>
    </source>
</evidence>
<feature type="domain" description="Heterokaryon incompatibility" evidence="1">
    <location>
        <begin position="53"/>
        <end position="245"/>
    </location>
</feature>
<proteinExistence type="predicted"/>